<dbReference type="SMART" id="SM00220">
    <property type="entry name" value="S_TKc"/>
    <property type="match status" value="1"/>
</dbReference>
<protein>
    <recommendedName>
        <fullName evidence="8">Protein kinase domain-containing protein</fullName>
    </recommendedName>
</protein>
<dbReference type="Pfam" id="PF00069">
    <property type="entry name" value="Pkinase"/>
    <property type="match status" value="1"/>
</dbReference>
<dbReference type="InterPro" id="IPR011009">
    <property type="entry name" value="Kinase-like_dom_sf"/>
</dbReference>
<gene>
    <name evidence="9" type="ORF">KDH_50230</name>
</gene>
<proteinExistence type="predicted"/>
<feature type="region of interest" description="Disordered" evidence="6">
    <location>
        <begin position="450"/>
        <end position="478"/>
    </location>
</feature>
<keyword evidence="4 5" id="KW-0067">ATP-binding</keyword>
<sequence length="799" mass="86374">MEDRTGQQLGNYKILRQVGQGGFADVYLAEHIHLRTQAAIKILQVRLGENNKQNFLNEARTIAHLVHPYIVRVLDFGIQDNTPFLVMDYAPNGTFRQRFLQGQPLPAAPLVPYIKQTAAALQYGHDKKLIHRDVKPENMLLSHNDEVLLSDFGLALIAYNSNSRSPTETAGTAAYMAPEQLQGKPKPASDQYALGIIAYEWITGDCPFHGSFFEIASQQVLSPPPPMRDKAPQTPLEIEKVIMRALEKDPQKRFPTVRDFALSLEDACLSSKQYSFKMPLQTGNSGSSPDRYIYANSESHSSTENNYALPDKTIRNTPHETAPSDSKYPGGLGQAPAAISQPERLRPALQPKNFANTPPAAPHQFSSGTRNSFSNVPPVPALPVSQENFPVLPGPGPVSQQNLPVFPTERSPRGHAAPLGARPISQANPALMAALQQSMTSNGAHAAEKLPEAPGSMQGPHAAPLAGSTAQQRPDIAWSTRDAHQIARARDEQIAAKFAFKSNDDDEPAANRTPGWKSPRNRLIIILAVLLIILGGVGISLFAGNNVVQQDTQQNATATSIIQSTTNGDQSTAAKATQTARIKQATANPYVTNGTGSLALNDPLTSNRNTWQEGNDSTAITAGTCAFTDQGYRIIAPALEPTMCFENKDTYSKFTYQVDIKFINIGQSFSGAGIVFRGNVNTKEYYFFEVYASGNYALQKCTAGAGCANPIDGYKLGKPALTSFKPGLNVKNTLAVVANGDTFTLFVNQQKVSTVTDQISTPFTSGHIGVLATGGNDTGVDSPTNTATNVIFSQAKIWK</sequence>
<keyword evidence="1" id="KW-0808">Transferase</keyword>
<keyword evidence="3" id="KW-0418">Kinase</keyword>
<keyword evidence="7" id="KW-1133">Transmembrane helix</keyword>
<dbReference type="PROSITE" id="PS00107">
    <property type="entry name" value="PROTEIN_KINASE_ATP"/>
    <property type="match status" value="1"/>
</dbReference>
<dbReference type="CDD" id="cd14014">
    <property type="entry name" value="STKc_PknB_like"/>
    <property type="match status" value="1"/>
</dbReference>
<name>A0ABQ6FV96_9CHLR</name>
<feature type="domain" description="Protein kinase" evidence="8">
    <location>
        <begin position="12"/>
        <end position="269"/>
    </location>
</feature>
<evidence type="ECO:0000313" key="10">
    <source>
        <dbReference type="Proteomes" id="UP001344906"/>
    </source>
</evidence>
<dbReference type="PANTHER" id="PTHR43289">
    <property type="entry name" value="MITOGEN-ACTIVATED PROTEIN KINASE KINASE KINASE 20-RELATED"/>
    <property type="match status" value="1"/>
</dbReference>
<keyword evidence="7" id="KW-0472">Membrane</keyword>
<feature type="compositionally biased region" description="Polar residues" evidence="6">
    <location>
        <begin position="364"/>
        <end position="374"/>
    </location>
</feature>
<evidence type="ECO:0000256" key="3">
    <source>
        <dbReference type="ARBA" id="ARBA00022777"/>
    </source>
</evidence>
<keyword evidence="7" id="KW-0812">Transmembrane</keyword>
<evidence type="ECO:0000256" key="2">
    <source>
        <dbReference type="ARBA" id="ARBA00022741"/>
    </source>
</evidence>
<dbReference type="Gene3D" id="2.60.120.560">
    <property type="entry name" value="Exo-inulinase, domain 1"/>
    <property type="match status" value="1"/>
</dbReference>
<feature type="region of interest" description="Disordered" evidence="6">
    <location>
        <begin position="298"/>
        <end position="336"/>
    </location>
</feature>
<keyword evidence="10" id="KW-1185">Reference proteome</keyword>
<dbReference type="PROSITE" id="PS50011">
    <property type="entry name" value="PROTEIN_KINASE_DOM"/>
    <property type="match status" value="1"/>
</dbReference>
<accession>A0ABQ6FV96</accession>
<dbReference type="InterPro" id="IPR017441">
    <property type="entry name" value="Protein_kinase_ATP_BS"/>
</dbReference>
<evidence type="ECO:0000259" key="8">
    <source>
        <dbReference type="PROSITE" id="PS50011"/>
    </source>
</evidence>
<dbReference type="EMBL" id="BSRI01000002">
    <property type="protein sequence ID" value="GLV58189.1"/>
    <property type="molecule type" value="Genomic_DNA"/>
</dbReference>
<evidence type="ECO:0000256" key="4">
    <source>
        <dbReference type="ARBA" id="ARBA00022840"/>
    </source>
</evidence>
<evidence type="ECO:0000313" key="9">
    <source>
        <dbReference type="EMBL" id="GLV58189.1"/>
    </source>
</evidence>
<feature type="binding site" evidence="5">
    <location>
        <position position="41"/>
    </location>
    <ligand>
        <name>ATP</name>
        <dbReference type="ChEBI" id="CHEBI:30616"/>
    </ligand>
</feature>
<comment type="caution">
    <text evidence="9">The sequence shown here is derived from an EMBL/GenBank/DDBJ whole genome shotgun (WGS) entry which is preliminary data.</text>
</comment>
<organism evidence="9 10">
    <name type="scientific">Dictyobacter halimunensis</name>
    <dbReference type="NCBI Taxonomy" id="3026934"/>
    <lineage>
        <taxon>Bacteria</taxon>
        <taxon>Bacillati</taxon>
        <taxon>Chloroflexota</taxon>
        <taxon>Ktedonobacteria</taxon>
        <taxon>Ktedonobacterales</taxon>
        <taxon>Dictyobacteraceae</taxon>
        <taxon>Dictyobacter</taxon>
    </lineage>
</organism>
<dbReference type="RefSeq" id="WP_338254321.1">
    <property type="nucleotide sequence ID" value="NZ_BSRI01000002.1"/>
</dbReference>
<keyword evidence="2 5" id="KW-0547">Nucleotide-binding</keyword>
<dbReference type="InterPro" id="IPR000719">
    <property type="entry name" value="Prot_kinase_dom"/>
</dbReference>
<reference evidence="9 10" key="1">
    <citation type="submission" date="2023-02" db="EMBL/GenBank/DDBJ databases">
        <title>Dictyobacter halimunensis sp. nov., a new member of the class Ktedonobacteria from forest soil in a geothermal area.</title>
        <authorList>
            <person name="Rachmania M.K."/>
            <person name="Ningsih F."/>
            <person name="Sakai Y."/>
            <person name="Yabe S."/>
            <person name="Yokota A."/>
            <person name="Sjamsuridzal W."/>
        </authorList>
    </citation>
    <scope>NUCLEOTIDE SEQUENCE [LARGE SCALE GENOMIC DNA]</scope>
    <source>
        <strain evidence="9 10">S3.2.2.5</strain>
    </source>
</reference>
<evidence type="ECO:0000256" key="7">
    <source>
        <dbReference type="SAM" id="Phobius"/>
    </source>
</evidence>
<dbReference type="PROSITE" id="PS00108">
    <property type="entry name" value="PROTEIN_KINASE_ST"/>
    <property type="match status" value="1"/>
</dbReference>
<dbReference type="PANTHER" id="PTHR43289:SF34">
    <property type="entry name" value="SERINE_THREONINE-PROTEIN KINASE YBDM-RELATED"/>
    <property type="match status" value="1"/>
</dbReference>
<feature type="transmembrane region" description="Helical" evidence="7">
    <location>
        <begin position="523"/>
        <end position="543"/>
    </location>
</feature>
<dbReference type="Gene3D" id="3.30.200.20">
    <property type="entry name" value="Phosphorylase Kinase, domain 1"/>
    <property type="match status" value="1"/>
</dbReference>
<dbReference type="InterPro" id="IPR008271">
    <property type="entry name" value="Ser/Thr_kinase_AS"/>
</dbReference>
<evidence type="ECO:0000256" key="6">
    <source>
        <dbReference type="SAM" id="MobiDB-lite"/>
    </source>
</evidence>
<evidence type="ECO:0000256" key="1">
    <source>
        <dbReference type="ARBA" id="ARBA00022679"/>
    </source>
</evidence>
<evidence type="ECO:0000256" key="5">
    <source>
        <dbReference type="PROSITE-ProRule" id="PRU10141"/>
    </source>
</evidence>
<dbReference type="Gene3D" id="1.10.510.10">
    <property type="entry name" value="Transferase(Phosphotransferase) domain 1"/>
    <property type="match status" value="1"/>
</dbReference>
<feature type="region of interest" description="Disordered" evidence="6">
    <location>
        <begin position="350"/>
        <end position="374"/>
    </location>
</feature>
<dbReference type="SUPFAM" id="SSF56112">
    <property type="entry name" value="Protein kinase-like (PK-like)"/>
    <property type="match status" value="1"/>
</dbReference>
<dbReference type="Proteomes" id="UP001344906">
    <property type="component" value="Unassembled WGS sequence"/>
</dbReference>